<dbReference type="PANTHER" id="PTHR11875">
    <property type="entry name" value="TESTIS-SPECIFIC Y-ENCODED PROTEIN"/>
    <property type="match status" value="1"/>
</dbReference>
<dbReference type="InterPro" id="IPR002164">
    <property type="entry name" value="NAP_family"/>
</dbReference>
<dbReference type="SUPFAM" id="SSF143113">
    <property type="entry name" value="NAP-like"/>
    <property type="match status" value="1"/>
</dbReference>
<dbReference type="Gene3D" id="1.20.5.1500">
    <property type="match status" value="1"/>
</dbReference>
<evidence type="ECO:0000256" key="1">
    <source>
        <dbReference type="ARBA" id="ARBA00009947"/>
    </source>
</evidence>
<feature type="compositionally biased region" description="Basic residues" evidence="3">
    <location>
        <begin position="16"/>
        <end position="27"/>
    </location>
</feature>
<dbReference type="Pfam" id="PF00956">
    <property type="entry name" value="NAP"/>
    <property type="match status" value="1"/>
</dbReference>
<protein>
    <submittedName>
        <fullName evidence="5">Bridging integrator 3</fullName>
    </submittedName>
</protein>
<keyword evidence="4" id="KW-1185">Reference proteome</keyword>
<reference evidence="5" key="1">
    <citation type="submission" date="2016-11" db="UniProtKB">
        <authorList>
            <consortium name="WormBaseParasite"/>
        </authorList>
    </citation>
    <scope>IDENTIFICATION</scope>
</reference>
<proteinExistence type="inferred from homology"/>
<evidence type="ECO:0000313" key="4">
    <source>
        <dbReference type="Proteomes" id="UP000095287"/>
    </source>
</evidence>
<accession>A0A1I7Z8B7</accession>
<organism evidence="4 5">
    <name type="scientific">Steinernema glaseri</name>
    <dbReference type="NCBI Taxonomy" id="37863"/>
    <lineage>
        <taxon>Eukaryota</taxon>
        <taxon>Metazoa</taxon>
        <taxon>Ecdysozoa</taxon>
        <taxon>Nematoda</taxon>
        <taxon>Chromadorea</taxon>
        <taxon>Rhabditida</taxon>
        <taxon>Tylenchina</taxon>
        <taxon>Panagrolaimomorpha</taxon>
        <taxon>Strongyloidoidea</taxon>
        <taxon>Steinernematidae</taxon>
        <taxon>Steinernema</taxon>
    </lineage>
</organism>
<comment type="similarity">
    <text evidence="1 2">Belongs to the nucleosome assembly protein (NAP) family.</text>
</comment>
<dbReference type="Gene3D" id="3.30.1120.90">
    <property type="entry name" value="Nucleosome assembly protein"/>
    <property type="match status" value="1"/>
</dbReference>
<name>A0A1I7Z8B7_9BILA</name>
<feature type="region of interest" description="Disordered" evidence="3">
    <location>
        <begin position="228"/>
        <end position="256"/>
    </location>
</feature>
<dbReference type="AlphaFoldDB" id="A0A1I7Z8B7"/>
<feature type="region of interest" description="Disordered" evidence="3">
    <location>
        <begin position="157"/>
        <end position="189"/>
    </location>
</feature>
<feature type="region of interest" description="Disordered" evidence="3">
    <location>
        <begin position="1"/>
        <end position="27"/>
    </location>
</feature>
<evidence type="ECO:0000256" key="2">
    <source>
        <dbReference type="RuleBase" id="RU003876"/>
    </source>
</evidence>
<dbReference type="GO" id="GO:0005634">
    <property type="term" value="C:nucleus"/>
    <property type="evidence" value="ECO:0007669"/>
    <property type="project" value="InterPro"/>
</dbReference>
<dbReference type="WBParaSite" id="L893_g23828.t1">
    <property type="protein sequence ID" value="L893_g23828.t1"/>
    <property type="gene ID" value="L893_g23828"/>
</dbReference>
<evidence type="ECO:0000313" key="5">
    <source>
        <dbReference type="WBParaSite" id="L893_g23828.t1"/>
    </source>
</evidence>
<feature type="compositionally biased region" description="Basic and acidic residues" evidence="3">
    <location>
        <begin position="171"/>
        <end position="182"/>
    </location>
</feature>
<evidence type="ECO:0000256" key="3">
    <source>
        <dbReference type="SAM" id="MobiDB-lite"/>
    </source>
</evidence>
<dbReference type="GO" id="GO:0006334">
    <property type="term" value="P:nucleosome assembly"/>
    <property type="evidence" value="ECO:0007669"/>
    <property type="project" value="InterPro"/>
</dbReference>
<dbReference type="Proteomes" id="UP000095287">
    <property type="component" value="Unplaced"/>
</dbReference>
<sequence length="256" mass="29513">MEEAGRPTTSADAAKKAKPAKAPKRRKQFHSVTALLAQNQEVAFELQQAQNVVDEGRLQFREAVADVHRKYQKDLRALIDKRNEMIEGIPNFWRTALRNHPIVGTILTEADKDCLRYVRRVELRNHPIVGTILTEADKDCLRYVRRVEVGRLARGQRLQLQDPLPPQRQPVPREQDDHEGLPPDRVGALLPHHEPQVQEEHAGDVQVPRQEKVFAELPRLQVLIRVAHRQADSSPRRHRPLHPLRPNTEPRLLLQE</sequence>
<dbReference type="InterPro" id="IPR037231">
    <property type="entry name" value="NAP-like_sf"/>
</dbReference>